<organism evidence="2 4">
    <name type="scientific">Ostreococcus tauri</name>
    <name type="common">Marine green alga</name>
    <dbReference type="NCBI Taxonomy" id="70448"/>
    <lineage>
        <taxon>Eukaryota</taxon>
        <taxon>Viridiplantae</taxon>
        <taxon>Chlorophyta</taxon>
        <taxon>Mamiellophyceae</taxon>
        <taxon>Mamiellales</taxon>
        <taxon>Bathycoccaceae</taxon>
        <taxon>Ostreococcus</taxon>
    </lineage>
</organism>
<evidence type="ECO:0000256" key="1">
    <source>
        <dbReference type="SAM" id="MobiDB-lite"/>
    </source>
</evidence>
<gene>
    <name evidence="3" type="ORF">BE221DRAFT_77799</name>
    <name evidence="2" type="ORF">OT_ostta18g00030</name>
</gene>
<dbReference type="RefSeq" id="XP_003084035.1">
    <property type="nucleotide sequence ID" value="XM_003083987.1"/>
</dbReference>
<reference evidence="3" key="3">
    <citation type="submission" date="2017-04" db="EMBL/GenBank/DDBJ databases">
        <title>Population genomics of picophytoplankton unveils novel chromosome hypervariability.</title>
        <authorList>
            <consortium name="DOE Joint Genome Institute"/>
            <person name="Blanc-Mathieu R."/>
            <person name="Krasovec M."/>
            <person name="Hebrard M."/>
            <person name="Yau S."/>
            <person name="Desgranges E."/>
            <person name="Martin J."/>
            <person name="Schackwitz W."/>
            <person name="Kuo A."/>
            <person name="Salin G."/>
            <person name="Donnadieu C."/>
            <person name="Desdevises Y."/>
            <person name="Sanchez-Ferandin S."/>
            <person name="Moreau H."/>
            <person name="Rivals E."/>
            <person name="Grigoriev I.V."/>
            <person name="Grimsley N."/>
            <person name="Eyre-Walker A."/>
            <person name="Piganeau G."/>
        </authorList>
    </citation>
    <scope>NUCLEOTIDE SEQUENCE [LARGE SCALE GENOMIC DNA]</scope>
    <source>
        <strain evidence="3">RCC 1115</strain>
    </source>
</reference>
<dbReference type="AlphaFoldDB" id="Q00T13"/>
<reference evidence="2" key="2">
    <citation type="journal article" date="2014" name="BMC Genomics">
        <title>An improved genome of the model marine alga Ostreococcus tauri unfolds by assessing Illumina de novo assemblies.</title>
        <authorList>
            <person name="Blanc-Mathieu R."/>
            <person name="Verhelst B."/>
            <person name="Derelle E."/>
            <person name="Rombauts S."/>
            <person name="Bouget F.Y."/>
            <person name="Carre I."/>
            <person name="Chateau A."/>
            <person name="Eyre-Walker A."/>
            <person name="Grimsley N."/>
            <person name="Moreau H."/>
            <person name="Piegu B."/>
            <person name="Rivals E."/>
            <person name="Schackwitz W."/>
            <person name="Van de Peer Y."/>
            <person name="Piganeau G."/>
        </authorList>
    </citation>
    <scope>NUCLEOTIDE SEQUENCE</scope>
    <source>
        <strain evidence="2">RCC4221</strain>
    </source>
</reference>
<sequence>MSYVPPHARRRSKGSTTTNASQSTRTVEGAIKELAKETQRANKKCRSGAEAAGVEAYENVLQSARELASRCARGAGAISDADKAKVFLAETALEFSSEIERRVRRKPLSENSRGEETAANEQAMSLAIEALGVFESVSDSGTLERSNGVATALSRIAELEKDDARAAEALRRAVSMYDVVSTSIEGEGRSLGDALLALWNCADARLKLAERASERKEDAIALASYREALSIYERACGHCDANHGDDLGGFLYDWGCSLTSYAQFLAKCKNLDEAATAADASIEKLRSSSQFSMGAVEPLNALGDALQTKAEILQHVDTNSAEQNLRSAIEEAYGAALKLNGSDLNAHVGVGESNMALATYCVRRSDQAGATQAYRVAWEAYIKALALSDAGDPGNCEERFGVVYNAACAANRAGERDTARVLLQQLLTCGGTTKDVIDADADLQ</sequence>
<feature type="compositionally biased region" description="Polar residues" evidence="1">
    <location>
        <begin position="14"/>
        <end position="26"/>
    </location>
</feature>
<evidence type="ECO:0000313" key="2">
    <source>
        <dbReference type="EMBL" id="CAL58451.1"/>
    </source>
</evidence>
<accession>Q00T13</accession>
<name>Q00T13_OSTTA</name>
<dbReference type="KEGG" id="ota:OT_ostta18g00030"/>
<evidence type="ECO:0000313" key="4">
    <source>
        <dbReference type="Proteomes" id="UP000009170"/>
    </source>
</evidence>
<accession>A0A454XPN5</accession>
<accession>A0A1Y5I751</accession>
<keyword evidence="4" id="KW-1185">Reference proteome</keyword>
<protein>
    <submittedName>
        <fullName evidence="2">Unnamed product</fullName>
    </submittedName>
</protein>
<feature type="region of interest" description="Disordered" evidence="1">
    <location>
        <begin position="1"/>
        <end position="26"/>
    </location>
</feature>
<dbReference type="Proteomes" id="UP000009170">
    <property type="component" value="Unassembled WGS sequence"/>
</dbReference>
<dbReference type="OMA" id="LWNCADA"/>
<dbReference type="EMBL" id="CAID01000018">
    <property type="protein sequence ID" value="CAL58451.1"/>
    <property type="molecule type" value="Genomic_DNA"/>
</dbReference>
<dbReference type="GeneID" id="9838259"/>
<proteinExistence type="predicted"/>
<dbReference type="EMBL" id="KZ155791">
    <property type="protein sequence ID" value="OUS45261.1"/>
    <property type="molecule type" value="Genomic_DNA"/>
</dbReference>
<dbReference type="OrthoDB" id="509917at2759"/>
<dbReference type="InParanoid" id="Q00T13"/>
<evidence type="ECO:0000313" key="3">
    <source>
        <dbReference type="EMBL" id="OUS45261.1"/>
    </source>
</evidence>
<reference evidence="2 4" key="1">
    <citation type="journal article" date="2006" name="Proc. Natl. Acad. Sci. U.S.A.">
        <title>Genome analysis of the smallest free-living eukaryote Ostreococcus tauri unveils many unique features.</title>
        <authorList>
            <person name="Derelle E."/>
            <person name="Ferraz C."/>
            <person name="Rombauts S."/>
            <person name="Rouze P."/>
            <person name="Worden A.Z."/>
            <person name="Robbens S."/>
            <person name="Partensky F."/>
            <person name="Degroeve S."/>
            <person name="Echeynie S."/>
            <person name="Cooke R."/>
            <person name="Saeys Y."/>
            <person name="Wuyts J."/>
            <person name="Jabbari K."/>
            <person name="Bowler C."/>
            <person name="Panaud O."/>
            <person name="Piegu B."/>
            <person name="Ball S.G."/>
            <person name="Ral J.-P."/>
            <person name="Bouget F.-Y."/>
            <person name="Piganeau G."/>
            <person name="De Baets B."/>
            <person name="Picard A."/>
            <person name="Delseny M."/>
            <person name="Demaille J."/>
            <person name="Van de Peer Y."/>
            <person name="Moreau H."/>
        </authorList>
    </citation>
    <scope>NUCLEOTIDE SEQUENCE [LARGE SCALE GENOMIC DNA]</scope>
    <source>
        <strain evidence="2 4">OTTH0595</strain>
    </source>
</reference>
<dbReference type="Proteomes" id="UP000195557">
    <property type="component" value="Unassembled WGS sequence"/>
</dbReference>